<dbReference type="Proteomes" id="UP001054252">
    <property type="component" value="Unassembled WGS sequence"/>
</dbReference>
<proteinExistence type="predicted"/>
<protein>
    <submittedName>
        <fullName evidence="1">Uncharacterized protein</fullName>
    </submittedName>
</protein>
<accession>A0AAV5MBL6</accession>
<dbReference type="AlphaFoldDB" id="A0AAV5MBL6"/>
<name>A0AAV5MBL6_9ROSI</name>
<reference evidence="1 2" key="1">
    <citation type="journal article" date="2021" name="Commun. Biol.">
        <title>The genome of Shorea leprosula (Dipterocarpaceae) highlights the ecological relevance of drought in aseasonal tropical rainforests.</title>
        <authorList>
            <person name="Ng K.K.S."/>
            <person name="Kobayashi M.J."/>
            <person name="Fawcett J.A."/>
            <person name="Hatakeyama M."/>
            <person name="Paape T."/>
            <person name="Ng C.H."/>
            <person name="Ang C.C."/>
            <person name="Tnah L.H."/>
            <person name="Lee C.T."/>
            <person name="Nishiyama T."/>
            <person name="Sese J."/>
            <person name="O'Brien M.J."/>
            <person name="Copetti D."/>
            <person name="Mohd Noor M.I."/>
            <person name="Ong R.C."/>
            <person name="Putra M."/>
            <person name="Sireger I.Z."/>
            <person name="Indrioko S."/>
            <person name="Kosugi Y."/>
            <person name="Izuno A."/>
            <person name="Isagi Y."/>
            <person name="Lee S.L."/>
            <person name="Shimizu K.K."/>
        </authorList>
    </citation>
    <scope>NUCLEOTIDE SEQUENCE [LARGE SCALE GENOMIC DNA]</scope>
    <source>
        <strain evidence="1">214</strain>
    </source>
</reference>
<sequence>MSILLFYSLFSIHGDFGPLIELASFTRMTLFSFFF</sequence>
<evidence type="ECO:0000313" key="2">
    <source>
        <dbReference type="Proteomes" id="UP001054252"/>
    </source>
</evidence>
<comment type="caution">
    <text evidence="1">The sequence shown here is derived from an EMBL/GenBank/DDBJ whole genome shotgun (WGS) entry which is preliminary data.</text>
</comment>
<evidence type="ECO:0000313" key="1">
    <source>
        <dbReference type="EMBL" id="GKV47206.1"/>
    </source>
</evidence>
<organism evidence="1 2">
    <name type="scientific">Rubroshorea leprosula</name>
    <dbReference type="NCBI Taxonomy" id="152421"/>
    <lineage>
        <taxon>Eukaryota</taxon>
        <taxon>Viridiplantae</taxon>
        <taxon>Streptophyta</taxon>
        <taxon>Embryophyta</taxon>
        <taxon>Tracheophyta</taxon>
        <taxon>Spermatophyta</taxon>
        <taxon>Magnoliopsida</taxon>
        <taxon>eudicotyledons</taxon>
        <taxon>Gunneridae</taxon>
        <taxon>Pentapetalae</taxon>
        <taxon>rosids</taxon>
        <taxon>malvids</taxon>
        <taxon>Malvales</taxon>
        <taxon>Dipterocarpaceae</taxon>
        <taxon>Rubroshorea</taxon>
    </lineage>
</organism>
<gene>
    <name evidence="1" type="ORF">SLEP1_g54124</name>
</gene>
<keyword evidence="2" id="KW-1185">Reference proteome</keyword>
<dbReference type="EMBL" id="BPVZ01000223">
    <property type="protein sequence ID" value="GKV47206.1"/>
    <property type="molecule type" value="Genomic_DNA"/>
</dbReference>